<gene>
    <name evidence="1" type="ORF">B7492_24805</name>
</gene>
<protein>
    <submittedName>
        <fullName evidence="1">Capsid protein</fullName>
    </submittedName>
</protein>
<evidence type="ECO:0000313" key="2">
    <source>
        <dbReference type="Proteomes" id="UP000192932"/>
    </source>
</evidence>
<dbReference type="Proteomes" id="UP000192932">
    <property type="component" value="Chromosome"/>
</dbReference>
<organism evidence="1 2">
    <name type="scientific">Bacillus mycoides</name>
    <dbReference type="NCBI Taxonomy" id="1405"/>
    <lineage>
        <taxon>Bacteria</taxon>
        <taxon>Bacillati</taxon>
        <taxon>Bacillota</taxon>
        <taxon>Bacilli</taxon>
        <taxon>Bacillales</taxon>
        <taxon>Bacillaceae</taxon>
        <taxon>Bacillus</taxon>
        <taxon>Bacillus cereus group</taxon>
    </lineage>
</organism>
<reference evidence="1 2" key="1">
    <citation type="submission" date="2017-04" db="EMBL/GenBank/DDBJ databases">
        <title>The Characteristic of a Fine Plant Growth-Promoting Rhizobacteria Bacillus mycoides Gnyt1 and its Whole Genome Sequencing Analysis.</title>
        <authorList>
            <person name="Li J.H."/>
            <person name="Yao T."/>
        </authorList>
    </citation>
    <scope>NUCLEOTIDE SEQUENCE [LARGE SCALE GENOMIC DNA]</scope>
    <source>
        <strain evidence="1 2">Gnyt1</strain>
    </source>
</reference>
<evidence type="ECO:0000313" key="1">
    <source>
        <dbReference type="EMBL" id="ARJ24227.1"/>
    </source>
</evidence>
<accession>A0A1W6AEB6</accession>
<dbReference type="EMBL" id="CP020743">
    <property type="protein sequence ID" value="ARJ24227.1"/>
    <property type="molecule type" value="Genomic_DNA"/>
</dbReference>
<name>A0A1W6AEB6_BACMY</name>
<dbReference type="AlphaFoldDB" id="A0A1W6AEB6"/>
<proteinExistence type="predicted"/>
<sequence length="35" mass="4222">MYTNVNEVGLKLYNLLDRKLIYSEVETTVYRLEIK</sequence>